<protein>
    <submittedName>
        <fullName evidence="3">Uncharacterized protein LOC101503418</fullName>
    </submittedName>
</protein>
<dbReference type="PaxDb" id="3827-XP_004503976.1"/>
<gene>
    <name evidence="3" type="primary">LOC101503418</name>
</gene>
<feature type="compositionally biased region" description="Basic and acidic residues" evidence="1">
    <location>
        <begin position="71"/>
        <end position="126"/>
    </location>
</feature>
<organism evidence="2 3">
    <name type="scientific">Cicer arietinum</name>
    <name type="common">Chickpea</name>
    <name type="synonym">Garbanzo</name>
    <dbReference type="NCBI Taxonomy" id="3827"/>
    <lineage>
        <taxon>Eukaryota</taxon>
        <taxon>Viridiplantae</taxon>
        <taxon>Streptophyta</taxon>
        <taxon>Embryophyta</taxon>
        <taxon>Tracheophyta</taxon>
        <taxon>Spermatophyta</taxon>
        <taxon>Magnoliopsida</taxon>
        <taxon>eudicotyledons</taxon>
        <taxon>Gunneridae</taxon>
        <taxon>Pentapetalae</taxon>
        <taxon>rosids</taxon>
        <taxon>fabids</taxon>
        <taxon>Fabales</taxon>
        <taxon>Fabaceae</taxon>
        <taxon>Papilionoideae</taxon>
        <taxon>50 kb inversion clade</taxon>
        <taxon>NPAAA clade</taxon>
        <taxon>Hologalegina</taxon>
        <taxon>IRL clade</taxon>
        <taxon>Cicereae</taxon>
        <taxon>Cicer</taxon>
    </lineage>
</organism>
<keyword evidence="2" id="KW-1185">Reference proteome</keyword>
<name>A0A1S2YFB8_CICAR</name>
<reference evidence="2" key="1">
    <citation type="journal article" date="2013" name="Nat. Biotechnol.">
        <title>Draft genome sequence of chickpea (Cicer arietinum) provides a resource for trait improvement.</title>
        <authorList>
            <person name="Varshney R.K."/>
            <person name="Song C."/>
            <person name="Saxena R.K."/>
            <person name="Azam S."/>
            <person name="Yu S."/>
            <person name="Sharpe A.G."/>
            <person name="Cannon S."/>
            <person name="Baek J."/>
            <person name="Rosen B.D."/>
            <person name="Tar'an B."/>
            <person name="Millan T."/>
            <person name="Zhang X."/>
            <person name="Ramsay L.D."/>
            <person name="Iwata A."/>
            <person name="Wang Y."/>
            <person name="Nelson W."/>
            <person name="Farmer A.D."/>
            <person name="Gaur P.M."/>
            <person name="Soderlund C."/>
            <person name="Penmetsa R.V."/>
            <person name="Xu C."/>
            <person name="Bharti A.K."/>
            <person name="He W."/>
            <person name="Winter P."/>
            <person name="Zhao S."/>
            <person name="Hane J.K."/>
            <person name="Carrasquilla-Garcia N."/>
            <person name="Condie J.A."/>
            <person name="Upadhyaya H.D."/>
            <person name="Luo M.C."/>
            <person name="Thudi M."/>
            <person name="Gowda C.L."/>
            <person name="Singh N.P."/>
            <person name="Lichtenzveig J."/>
            <person name="Gali K.K."/>
            <person name="Rubio J."/>
            <person name="Nadarajan N."/>
            <person name="Dolezel J."/>
            <person name="Bansal K.C."/>
            <person name="Xu X."/>
            <person name="Edwards D."/>
            <person name="Zhang G."/>
            <person name="Kahl G."/>
            <person name="Gil J."/>
            <person name="Singh K.B."/>
            <person name="Datta S.K."/>
            <person name="Jackson S.A."/>
            <person name="Wang J."/>
            <person name="Cook D.R."/>
        </authorList>
    </citation>
    <scope>NUCLEOTIDE SEQUENCE [LARGE SCALE GENOMIC DNA]</scope>
    <source>
        <strain evidence="2">cv. CDC Frontier</strain>
    </source>
</reference>
<dbReference type="RefSeq" id="XP_004503976.1">
    <property type="nucleotide sequence ID" value="XM_004503919.3"/>
</dbReference>
<reference evidence="3" key="2">
    <citation type="submission" date="2025-08" db="UniProtKB">
        <authorList>
            <consortium name="RefSeq"/>
        </authorList>
    </citation>
    <scope>IDENTIFICATION</scope>
    <source>
        <tissue evidence="3">Etiolated seedlings</tissue>
    </source>
</reference>
<dbReference type="eggNOG" id="ENOG502SBPP">
    <property type="taxonomic scope" value="Eukaryota"/>
</dbReference>
<feature type="compositionally biased region" description="Polar residues" evidence="1">
    <location>
        <begin position="127"/>
        <end position="140"/>
    </location>
</feature>
<feature type="compositionally biased region" description="Basic and acidic residues" evidence="1">
    <location>
        <begin position="260"/>
        <end position="284"/>
    </location>
</feature>
<feature type="region of interest" description="Disordered" evidence="1">
    <location>
        <begin position="15"/>
        <end position="195"/>
    </location>
</feature>
<accession>A0A1S2YFB8</accession>
<dbReference type="OrthoDB" id="1436589at2759"/>
<feature type="compositionally biased region" description="Basic and acidic residues" evidence="1">
    <location>
        <begin position="52"/>
        <end position="61"/>
    </location>
</feature>
<dbReference type="AlphaFoldDB" id="A0A1S2YFB8"/>
<dbReference type="GeneID" id="101503418"/>
<feature type="region of interest" description="Disordered" evidence="1">
    <location>
        <begin position="258"/>
        <end position="293"/>
    </location>
</feature>
<feature type="compositionally biased region" description="Basic and acidic residues" evidence="1">
    <location>
        <begin position="175"/>
        <end position="194"/>
    </location>
</feature>
<evidence type="ECO:0000313" key="2">
    <source>
        <dbReference type="Proteomes" id="UP000087171"/>
    </source>
</evidence>
<sequence>MGGCATKPKVAKEGDVYAKTPEPQQFNEDTVEAEVVKKQEQSGLNLNVNENEIVHDDDQANKRRSLSLLFKENEDAKVSTENEKTVVDETVKQETSEAEKPLEDAKHNEPTLKHESPKTEEQKLSQETKNNIEPATTKQESAVIVNAEDKSSLQNQSTDSAEKTVKTQTPPEANKLSEETKINEPAEETVEKIDQNTNAGKVTVIMPETKVAEKASSEILVNEPMKQEQSSETTHIEDVVVPLPKEKVIDVAVTNAAESVENKAEEAKSSIEEKSHVGVEHTSKPSDAGSKIL</sequence>
<dbReference type="Proteomes" id="UP000087171">
    <property type="component" value="Chromosome Ca6"/>
</dbReference>
<dbReference type="KEGG" id="cam:101503418"/>
<evidence type="ECO:0000313" key="3">
    <source>
        <dbReference type="RefSeq" id="XP_004503976.1"/>
    </source>
</evidence>
<proteinExistence type="predicted"/>
<evidence type="ECO:0000256" key="1">
    <source>
        <dbReference type="SAM" id="MobiDB-lite"/>
    </source>
</evidence>
<feature type="compositionally biased region" description="Polar residues" evidence="1">
    <location>
        <begin position="41"/>
        <end position="50"/>
    </location>
</feature>